<dbReference type="InParanoid" id="A0A3M0CT18"/>
<keyword evidence="5" id="KW-1185">Reference proteome</keyword>
<feature type="compositionally biased region" description="Gly residues" evidence="2">
    <location>
        <begin position="174"/>
        <end position="226"/>
    </location>
</feature>
<protein>
    <submittedName>
        <fullName evidence="4">Uncharacterized protein</fullName>
    </submittedName>
</protein>
<accession>A0A3M0CT18</accession>
<name>A0A3M0CT18_9PROT</name>
<evidence type="ECO:0000256" key="1">
    <source>
        <dbReference type="SAM" id="Coils"/>
    </source>
</evidence>
<proteinExistence type="predicted"/>
<gene>
    <name evidence="4" type="ORF">BXY39_0097</name>
</gene>
<feature type="coiled-coil region" evidence="1">
    <location>
        <begin position="50"/>
        <end position="77"/>
    </location>
</feature>
<dbReference type="EMBL" id="REFR01000002">
    <property type="protein sequence ID" value="RMB12674.1"/>
    <property type="molecule type" value="Genomic_DNA"/>
</dbReference>
<feature type="compositionally biased region" description="Low complexity" evidence="2">
    <location>
        <begin position="247"/>
        <end position="256"/>
    </location>
</feature>
<keyword evidence="3" id="KW-0732">Signal</keyword>
<comment type="caution">
    <text evidence="4">The sequence shown here is derived from an EMBL/GenBank/DDBJ whole genome shotgun (WGS) entry which is preliminary data.</text>
</comment>
<reference evidence="4 5" key="1">
    <citation type="submission" date="2018-10" db="EMBL/GenBank/DDBJ databases">
        <title>Genomic Encyclopedia of Archaeal and Bacterial Type Strains, Phase II (KMG-II): from individual species to whole genera.</title>
        <authorList>
            <person name="Goeker M."/>
        </authorList>
    </citation>
    <scope>NUCLEOTIDE SEQUENCE [LARGE SCALE GENOMIC DNA]</scope>
    <source>
        <strain evidence="4 5">DSM 25217</strain>
    </source>
</reference>
<dbReference type="AlphaFoldDB" id="A0A3M0CT18"/>
<evidence type="ECO:0000256" key="2">
    <source>
        <dbReference type="SAM" id="MobiDB-lite"/>
    </source>
</evidence>
<feature type="signal peptide" evidence="3">
    <location>
        <begin position="1"/>
        <end position="20"/>
    </location>
</feature>
<dbReference type="Proteomes" id="UP000271227">
    <property type="component" value="Unassembled WGS sequence"/>
</dbReference>
<keyword evidence="1" id="KW-0175">Coiled coil</keyword>
<evidence type="ECO:0000256" key="3">
    <source>
        <dbReference type="SAM" id="SignalP"/>
    </source>
</evidence>
<sequence>MHWVEIALRAVLLAALPACASLDASDTASAVETTDTTVAQPDADDPASALADAFDRLTAAQRALDRARADYRDAAQNQTLDPREAEDFQGFIRALDRQVQSACTSVSTLGGDLGAHTAYCTPAAMVQNTAIPPSAYTRDEQLAAIDAELNSAIGTFDDLLLREQKILDQQAQNSGGGSGAGGGGAGSGNSGAGGSRGGSAASGGNAGAGGQGGQSGQGAVSGGGMPGDMDADSDGQNPQIQGPPAPAAGSPGAPSGNNTPPDIPKDIPDGQDDNVVARQLREAAMKEKDPELRARLWEEYRRYKKSIGGTASAPVEENSQ</sequence>
<organism evidence="4 5">
    <name type="scientific">Eilatimonas milleporae</name>
    <dbReference type="NCBI Taxonomy" id="911205"/>
    <lineage>
        <taxon>Bacteria</taxon>
        <taxon>Pseudomonadati</taxon>
        <taxon>Pseudomonadota</taxon>
        <taxon>Alphaproteobacteria</taxon>
        <taxon>Kordiimonadales</taxon>
        <taxon>Kordiimonadaceae</taxon>
        <taxon>Eilatimonas</taxon>
    </lineage>
</organism>
<feature type="chain" id="PRO_5018239884" evidence="3">
    <location>
        <begin position="21"/>
        <end position="320"/>
    </location>
</feature>
<feature type="region of interest" description="Disordered" evidence="2">
    <location>
        <begin position="171"/>
        <end position="274"/>
    </location>
</feature>
<evidence type="ECO:0000313" key="4">
    <source>
        <dbReference type="EMBL" id="RMB12674.1"/>
    </source>
</evidence>
<evidence type="ECO:0000313" key="5">
    <source>
        <dbReference type="Proteomes" id="UP000271227"/>
    </source>
</evidence>